<evidence type="ECO:0008006" key="3">
    <source>
        <dbReference type="Google" id="ProtNLM"/>
    </source>
</evidence>
<reference evidence="1 2" key="1">
    <citation type="submission" date="2014-02" db="EMBL/GenBank/DDBJ databases">
        <authorList>
            <person name="Sears C."/>
            <person name="Carroll K."/>
            <person name="Sack B.R."/>
            <person name="Qadri F."/>
            <person name="Myers L.L."/>
            <person name="Chung G.-T."/>
            <person name="Escheverria P."/>
            <person name="Fraser C.M."/>
            <person name="Sadzewicz L."/>
            <person name="Shefchek K.A."/>
            <person name="Tallon L."/>
            <person name="Das S.P."/>
            <person name="Daugherty S."/>
            <person name="Mongodin E.F."/>
        </authorList>
    </citation>
    <scope>NUCLEOTIDE SEQUENCE [LARGE SCALE GENOMIC DNA]</scope>
    <source>
        <strain evidence="1 2">2-F-2 #4</strain>
    </source>
</reference>
<dbReference type="SUPFAM" id="SSF56935">
    <property type="entry name" value="Porins"/>
    <property type="match status" value="1"/>
</dbReference>
<gene>
    <name evidence="1" type="ORF">M076_2646</name>
</gene>
<protein>
    <recommendedName>
        <fullName evidence="3">FrrB</fullName>
    </recommendedName>
</protein>
<proteinExistence type="predicted"/>
<organism evidence="1 2">
    <name type="scientific">Bacteroides fragilis str. 2-F-2 #4</name>
    <dbReference type="NCBI Taxonomy" id="1339280"/>
    <lineage>
        <taxon>Bacteria</taxon>
        <taxon>Pseudomonadati</taxon>
        <taxon>Bacteroidota</taxon>
        <taxon>Bacteroidia</taxon>
        <taxon>Bacteroidales</taxon>
        <taxon>Bacteroidaceae</taxon>
        <taxon>Bacteroides</taxon>
    </lineage>
</organism>
<dbReference type="Pfam" id="PF09694">
    <property type="entry name" value="Gcw_chp"/>
    <property type="match status" value="1"/>
</dbReference>
<sequence length="239" mass="26158">MKTKKNNRSLKGFIVAFCSMTFVPATLVAQDKVEVSLGADIVSKYVWRGFDQGSGASIQPTLGLAYKGLSLSAWGSTSITDPEPKEIDISLGYNLGGFGITVTDYWWSGESKHYGYYKDNHYFEGALSYHFGEKFPLTISAATMFAGGDKNTEGDQNFSTYLHAAYDLTCPAGITLTPSIGVTTRSYLYTGDKKSGITDISLKASKDIRATDRFSIPMFAQFTVSPVMDKTYLVFGLSF</sequence>
<dbReference type="RefSeq" id="WP_032570757.1">
    <property type="nucleotide sequence ID" value="NZ_JGDM01000067.1"/>
</dbReference>
<dbReference type="EMBL" id="JGDM01000067">
    <property type="protein sequence ID" value="EXZ44181.1"/>
    <property type="molecule type" value="Genomic_DNA"/>
</dbReference>
<name>A0A016BUC8_BACFG</name>
<accession>A0A016BUC8</accession>
<dbReference type="PATRIC" id="fig|1339280.3.peg.2523"/>
<dbReference type="InterPro" id="IPR010239">
    <property type="entry name" value="CHP02001"/>
</dbReference>
<evidence type="ECO:0000313" key="1">
    <source>
        <dbReference type="EMBL" id="EXZ44181.1"/>
    </source>
</evidence>
<dbReference type="Proteomes" id="UP000022272">
    <property type="component" value="Unassembled WGS sequence"/>
</dbReference>
<evidence type="ECO:0000313" key="2">
    <source>
        <dbReference type="Proteomes" id="UP000022272"/>
    </source>
</evidence>
<dbReference type="AlphaFoldDB" id="A0A016BUC8"/>
<comment type="caution">
    <text evidence="1">The sequence shown here is derived from an EMBL/GenBank/DDBJ whole genome shotgun (WGS) entry which is preliminary data.</text>
</comment>